<dbReference type="InterPro" id="IPR008978">
    <property type="entry name" value="HSP20-like_chaperone"/>
</dbReference>
<comment type="similarity">
    <text evidence="2 3">Belongs to the small heat shock protein (HSP20) family.</text>
</comment>
<dbReference type="OrthoDB" id="5511210at2759"/>
<evidence type="ECO:0000256" key="1">
    <source>
        <dbReference type="ARBA" id="ARBA00023016"/>
    </source>
</evidence>
<dbReference type="STRING" id="1088818.A0A2H9ZU62"/>
<protein>
    <submittedName>
        <fullName evidence="5">17.9 kDa class I heat shock protein</fullName>
    </submittedName>
</protein>
<evidence type="ECO:0000259" key="4">
    <source>
        <dbReference type="PROSITE" id="PS01031"/>
    </source>
</evidence>
<keyword evidence="6" id="KW-1185">Reference proteome</keyword>
<gene>
    <name evidence="5" type="primary">HSP17.9A</name>
    <name evidence="5" type="ORF">AXF42_Ash015721</name>
</gene>
<evidence type="ECO:0000256" key="3">
    <source>
        <dbReference type="RuleBase" id="RU003616"/>
    </source>
</evidence>
<dbReference type="Pfam" id="PF00011">
    <property type="entry name" value="HSP20"/>
    <property type="match status" value="1"/>
</dbReference>
<dbReference type="InterPro" id="IPR031107">
    <property type="entry name" value="Small_HSP"/>
</dbReference>
<dbReference type="AlphaFoldDB" id="A0A2H9ZU62"/>
<dbReference type="EMBL" id="KZ453894">
    <property type="protein sequence ID" value="PKA46827.1"/>
    <property type="molecule type" value="Genomic_DNA"/>
</dbReference>
<dbReference type="PANTHER" id="PTHR11527">
    <property type="entry name" value="HEAT-SHOCK PROTEIN 20 FAMILY MEMBER"/>
    <property type="match status" value="1"/>
</dbReference>
<dbReference type="Gene3D" id="2.60.40.790">
    <property type="match status" value="1"/>
</dbReference>
<evidence type="ECO:0000256" key="2">
    <source>
        <dbReference type="PROSITE-ProRule" id="PRU00285"/>
    </source>
</evidence>
<feature type="domain" description="SHSP" evidence="4">
    <location>
        <begin position="47"/>
        <end position="156"/>
    </location>
</feature>
<evidence type="ECO:0000313" key="6">
    <source>
        <dbReference type="Proteomes" id="UP000236161"/>
    </source>
</evidence>
<proteinExistence type="inferred from homology"/>
<dbReference type="Proteomes" id="UP000236161">
    <property type="component" value="Unassembled WGS sequence"/>
</dbReference>
<sequence>MAAAASGGKSAADSSEEIAGFFFHGRRRFARLRVLLYCARRLLLPFSFVAITGTRVDWRETLVPHVCKADLPGIKKEEVEVEVEDGRVLQICDKQKRELKEKTDNWHRIERNSGRFLRRFWLPENAKTEGVRASWRVARAHHHCLQGEGQEANYVN</sequence>
<dbReference type="InterPro" id="IPR002068">
    <property type="entry name" value="A-crystallin/Hsp20_dom"/>
</dbReference>
<evidence type="ECO:0000313" key="5">
    <source>
        <dbReference type="EMBL" id="PKA46827.1"/>
    </source>
</evidence>
<organism evidence="5 6">
    <name type="scientific">Apostasia shenzhenica</name>
    <dbReference type="NCBI Taxonomy" id="1088818"/>
    <lineage>
        <taxon>Eukaryota</taxon>
        <taxon>Viridiplantae</taxon>
        <taxon>Streptophyta</taxon>
        <taxon>Embryophyta</taxon>
        <taxon>Tracheophyta</taxon>
        <taxon>Spermatophyta</taxon>
        <taxon>Magnoliopsida</taxon>
        <taxon>Liliopsida</taxon>
        <taxon>Asparagales</taxon>
        <taxon>Orchidaceae</taxon>
        <taxon>Apostasioideae</taxon>
        <taxon>Apostasia</taxon>
    </lineage>
</organism>
<dbReference type="PROSITE" id="PS01031">
    <property type="entry name" value="SHSP"/>
    <property type="match status" value="1"/>
</dbReference>
<dbReference type="SUPFAM" id="SSF49764">
    <property type="entry name" value="HSP20-like chaperones"/>
    <property type="match status" value="1"/>
</dbReference>
<name>A0A2H9ZU62_9ASPA</name>
<keyword evidence="1 5" id="KW-0346">Stress response</keyword>
<accession>A0A2H9ZU62</accession>
<reference evidence="5 6" key="1">
    <citation type="journal article" date="2017" name="Nature">
        <title>The Apostasia genome and the evolution of orchids.</title>
        <authorList>
            <person name="Zhang G.Q."/>
            <person name="Liu K.W."/>
            <person name="Li Z."/>
            <person name="Lohaus R."/>
            <person name="Hsiao Y.Y."/>
            <person name="Niu S.C."/>
            <person name="Wang J.Y."/>
            <person name="Lin Y.C."/>
            <person name="Xu Q."/>
            <person name="Chen L.J."/>
            <person name="Yoshida K."/>
            <person name="Fujiwara S."/>
            <person name="Wang Z.W."/>
            <person name="Zhang Y.Q."/>
            <person name="Mitsuda N."/>
            <person name="Wang M."/>
            <person name="Liu G.H."/>
            <person name="Pecoraro L."/>
            <person name="Huang H.X."/>
            <person name="Xiao X.J."/>
            <person name="Lin M."/>
            <person name="Wu X.Y."/>
            <person name="Wu W.L."/>
            <person name="Chen Y.Y."/>
            <person name="Chang S.B."/>
            <person name="Sakamoto S."/>
            <person name="Ohme-Takagi M."/>
            <person name="Yagi M."/>
            <person name="Zeng S.J."/>
            <person name="Shen C.Y."/>
            <person name="Yeh C.M."/>
            <person name="Luo Y.B."/>
            <person name="Tsai W.C."/>
            <person name="Van de Peer Y."/>
            <person name="Liu Z.J."/>
        </authorList>
    </citation>
    <scope>NUCLEOTIDE SEQUENCE [LARGE SCALE GENOMIC DNA]</scope>
    <source>
        <strain evidence="6">cv. Shenzhen</strain>
        <tissue evidence="5">Stem</tissue>
    </source>
</reference>